<keyword evidence="3" id="KW-1185">Reference proteome</keyword>
<feature type="domain" description="Schlafen AlbA-2" evidence="1">
    <location>
        <begin position="13"/>
        <end position="141"/>
    </location>
</feature>
<keyword evidence="2" id="KW-0547">Nucleotide-binding</keyword>
<evidence type="ECO:0000259" key="1">
    <source>
        <dbReference type="Pfam" id="PF04326"/>
    </source>
</evidence>
<accession>A0ABZ2BCJ6</accession>
<name>A0ABZ2BCJ6_9HYPH</name>
<dbReference type="Gene3D" id="3.30.950.30">
    <property type="entry name" value="Schlafen, AAA domain"/>
    <property type="match status" value="1"/>
</dbReference>
<dbReference type="EMBL" id="CP133148">
    <property type="protein sequence ID" value="WVT05239.1"/>
    <property type="molecule type" value="Genomic_DNA"/>
</dbReference>
<protein>
    <submittedName>
        <fullName evidence="2">ATP-binding protein</fullName>
    </submittedName>
</protein>
<dbReference type="GO" id="GO:0005524">
    <property type="term" value="F:ATP binding"/>
    <property type="evidence" value="ECO:0007669"/>
    <property type="project" value="UniProtKB-KW"/>
</dbReference>
<dbReference type="InterPro" id="IPR007421">
    <property type="entry name" value="Schlafen_AlbA_2_dom"/>
</dbReference>
<evidence type="ECO:0000313" key="2">
    <source>
        <dbReference type="EMBL" id="WVT05239.1"/>
    </source>
</evidence>
<gene>
    <name evidence="2" type="ORF">RB548_07585</name>
</gene>
<organism evidence="2 3">
    <name type="scientific">Sinorhizobium chiapasense</name>
    <dbReference type="NCBI Taxonomy" id="501572"/>
    <lineage>
        <taxon>Bacteria</taxon>
        <taxon>Pseudomonadati</taxon>
        <taxon>Pseudomonadota</taxon>
        <taxon>Alphaproteobacteria</taxon>
        <taxon>Hyphomicrobiales</taxon>
        <taxon>Rhizobiaceae</taxon>
        <taxon>Sinorhizobium/Ensifer group</taxon>
        <taxon>Sinorhizobium</taxon>
    </lineage>
</organism>
<dbReference type="RefSeq" id="WP_331374332.1">
    <property type="nucleotide sequence ID" value="NZ_CP133148.1"/>
</dbReference>
<proteinExistence type="predicted"/>
<reference evidence="2" key="1">
    <citation type="submission" date="2023-08" db="EMBL/GenBank/DDBJ databases">
        <title>Complete genome sequence of Sinorhizobium chiapanecum ITTG S70 isolated from Acaciella angustissima nodules in Chiapas-Mexico.</title>
        <authorList>
            <person name="Rincon-Rosales R."/>
            <person name="Rogel M.A."/>
            <person name="Rincon-Medina C.I."/>
            <person name="Guerrero G."/>
            <person name="Manzano-Gomez L.A."/>
            <person name="Lopez-Lopez A."/>
            <person name="Rincon Molina F.A."/>
            <person name="Martinez-Romero E."/>
        </authorList>
    </citation>
    <scope>NUCLEOTIDE SEQUENCE</scope>
    <source>
        <strain evidence="2">ITTG S70</strain>
    </source>
</reference>
<sequence length="449" mass="50212">MDEIQELVNNPYETLTAEYKDWLDLSENVQRAKLARHVAALANTGGGRIIFGFRDTDLAPSGPNPFLKSLYSRDAIGSISRKYLDPSPECIVNIAVSSAGNEHVVITVPPHGAVPVCVKASGPEKNGKPEGVSVGTYYIRKVGPESAPILSPLEWQPVIRRCVLHDRNTLLGAINNVLTPQSPSATISDRLAKWHQAARSAYERALKESAVRDSILENSVHLSYLIATDNEERLPPDSLLEVARQVNYEMRDRVNTGWSIFFPFDRRPISPYFTSDGNIGDQEQFLEANLLLDADFSITDFWRLSGDGRATTIRAYRSDSWGMPGWDDRELFSLNVAAREVGELVRHAQAYSERFTTPLSISFRCEWTGLKGRSLSHPDRDWRPGQTSRTESVIGQGEWPSVQLLEDWPVVVATLVEPLVRAFSPTLRLGEGWVAREAETWRPIGNQYP</sequence>
<dbReference type="Pfam" id="PF04326">
    <property type="entry name" value="SLFN_AlbA_2"/>
    <property type="match status" value="1"/>
</dbReference>
<dbReference type="Proteomes" id="UP001432360">
    <property type="component" value="Chromosome"/>
</dbReference>
<evidence type="ECO:0000313" key="3">
    <source>
        <dbReference type="Proteomes" id="UP001432360"/>
    </source>
</evidence>
<dbReference type="InterPro" id="IPR038461">
    <property type="entry name" value="Schlafen_AlbA_2_dom_sf"/>
</dbReference>
<keyword evidence="2" id="KW-0067">ATP-binding</keyword>